<reference evidence="4" key="1">
    <citation type="submission" date="2018-01" db="EMBL/GenBank/DDBJ databases">
        <authorList>
            <person name="Mao J.F."/>
        </authorList>
    </citation>
    <scope>NUCLEOTIDE SEQUENCE</scope>
    <source>
        <strain evidence="4">Huo1</strain>
        <tissue evidence="4">Leaf</tissue>
    </source>
</reference>
<organism evidence="4">
    <name type="scientific">Salvia splendens</name>
    <name type="common">Scarlet sage</name>
    <dbReference type="NCBI Taxonomy" id="180675"/>
    <lineage>
        <taxon>Eukaryota</taxon>
        <taxon>Viridiplantae</taxon>
        <taxon>Streptophyta</taxon>
        <taxon>Embryophyta</taxon>
        <taxon>Tracheophyta</taxon>
        <taxon>Spermatophyta</taxon>
        <taxon>Magnoliopsida</taxon>
        <taxon>eudicotyledons</taxon>
        <taxon>Gunneridae</taxon>
        <taxon>Pentapetalae</taxon>
        <taxon>asterids</taxon>
        <taxon>lamiids</taxon>
        <taxon>Lamiales</taxon>
        <taxon>Lamiaceae</taxon>
        <taxon>Nepetoideae</taxon>
        <taxon>Mentheae</taxon>
        <taxon>Salviinae</taxon>
        <taxon>Salvia</taxon>
        <taxon>Salvia subgen. Calosphace</taxon>
        <taxon>core Calosphace</taxon>
    </lineage>
</organism>
<dbReference type="AlphaFoldDB" id="A0A8X8XW01"/>
<gene>
    <name evidence="4" type="ORF">SASPL_118014</name>
</gene>
<evidence type="ECO:0000313" key="4">
    <source>
        <dbReference type="EMBL" id="KAG6421461.1"/>
    </source>
</evidence>
<proteinExistence type="inferred from homology"/>
<comment type="similarity">
    <text evidence="1">Belongs to the plant acyltransferase family.</text>
</comment>
<dbReference type="InterPro" id="IPR023213">
    <property type="entry name" value="CAT-like_dom_sf"/>
</dbReference>
<keyword evidence="3" id="KW-0012">Acyltransferase</keyword>
<dbReference type="PANTHER" id="PTHR31642:SF11">
    <property type="entry name" value="SHIKIMATE O-HYDROXYCINNAMOYLTRANSFERASE"/>
    <property type="match status" value="1"/>
</dbReference>
<accession>A0A8X8XW01</accession>
<keyword evidence="2" id="KW-0808">Transferase</keyword>
<protein>
    <submittedName>
        <fullName evidence="4">Uncharacterized protein</fullName>
    </submittedName>
</protein>
<dbReference type="Proteomes" id="UP000298416">
    <property type="component" value="Unassembled WGS sequence"/>
</dbReference>
<dbReference type="PANTHER" id="PTHR31642">
    <property type="entry name" value="TRICHOTHECENE 3-O-ACETYLTRANSFERASE"/>
    <property type="match status" value="1"/>
</dbReference>
<sequence>MSYYRPTYGVAPARYVLCHMTNLTKLYTAVEGRSRLQPPLPPSYFGNVIFNATPVALAGDLESKPLCFGASKIHNALAQMDDHYLRSDLDYLEIQHDLTQLVRGPHTYRCPNLGITSWVRLPVHDADFGWGSHLYGGRWHRVRRSGLHLAQSNQGREPIRRHFLAGGQYEGMPLDQGNKAKLIKKVQKAIKGQESGELIKGSDQAFRRGPLASRRRTREEMSWRWRTILLSRTTF</sequence>
<dbReference type="InterPro" id="IPR050317">
    <property type="entry name" value="Plant_Fungal_Acyltransferase"/>
</dbReference>
<dbReference type="Pfam" id="PF02458">
    <property type="entry name" value="Transferase"/>
    <property type="match status" value="1"/>
</dbReference>
<evidence type="ECO:0000256" key="2">
    <source>
        <dbReference type="ARBA" id="ARBA00022679"/>
    </source>
</evidence>
<reference evidence="4" key="2">
    <citation type="submission" date="2020-08" db="EMBL/GenBank/DDBJ databases">
        <title>Plant Genome Project.</title>
        <authorList>
            <person name="Zhang R.-G."/>
        </authorList>
    </citation>
    <scope>NUCLEOTIDE SEQUENCE</scope>
    <source>
        <strain evidence="4">Huo1</strain>
        <tissue evidence="4">Leaf</tissue>
    </source>
</reference>
<comment type="caution">
    <text evidence="4">The sequence shown here is derived from an EMBL/GenBank/DDBJ whole genome shotgun (WGS) entry which is preliminary data.</text>
</comment>
<keyword evidence="5" id="KW-1185">Reference proteome</keyword>
<name>A0A8X8XW01_SALSN</name>
<dbReference type="EMBL" id="PNBA02000006">
    <property type="protein sequence ID" value="KAG6421461.1"/>
    <property type="molecule type" value="Genomic_DNA"/>
</dbReference>
<evidence type="ECO:0000256" key="1">
    <source>
        <dbReference type="ARBA" id="ARBA00009861"/>
    </source>
</evidence>
<evidence type="ECO:0000313" key="5">
    <source>
        <dbReference type="Proteomes" id="UP000298416"/>
    </source>
</evidence>
<dbReference type="GO" id="GO:0016747">
    <property type="term" value="F:acyltransferase activity, transferring groups other than amino-acyl groups"/>
    <property type="evidence" value="ECO:0007669"/>
    <property type="project" value="TreeGrafter"/>
</dbReference>
<evidence type="ECO:0000256" key="3">
    <source>
        <dbReference type="ARBA" id="ARBA00023315"/>
    </source>
</evidence>
<dbReference type="Gene3D" id="3.30.559.10">
    <property type="entry name" value="Chloramphenicol acetyltransferase-like domain"/>
    <property type="match status" value="1"/>
</dbReference>